<accession>A0A327QW36</accession>
<evidence type="ECO:0000256" key="2">
    <source>
        <dbReference type="ARBA" id="ARBA00022670"/>
    </source>
</evidence>
<dbReference type="GO" id="GO:0006508">
    <property type="term" value="P:proteolysis"/>
    <property type="evidence" value="ECO:0007669"/>
    <property type="project" value="UniProtKB-KW"/>
</dbReference>
<dbReference type="AlphaFoldDB" id="A0A327QW36"/>
<dbReference type="InterPro" id="IPR022398">
    <property type="entry name" value="Peptidase_S8_His-AS"/>
</dbReference>
<dbReference type="InterPro" id="IPR015500">
    <property type="entry name" value="Peptidase_S8_subtilisin-rel"/>
</dbReference>
<dbReference type="InterPro" id="IPR034080">
    <property type="entry name" value="Protease_P7-like_dom"/>
</dbReference>
<evidence type="ECO:0000256" key="6">
    <source>
        <dbReference type="RuleBase" id="RU003355"/>
    </source>
</evidence>
<keyword evidence="10" id="KW-1185">Reference proteome</keyword>
<feature type="active site" description="Charge relay system" evidence="5">
    <location>
        <position position="441"/>
    </location>
</feature>
<dbReference type="InterPro" id="IPR000209">
    <property type="entry name" value="Peptidase_S8/S53_dom"/>
</dbReference>
<dbReference type="PROSITE" id="PS51892">
    <property type="entry name" value="SUBTILASE"/>
    <property type="match status" value="1"/>
</dbReference>
<evidence type="ECO:0000256" key="5">
    <source>
        <dbReference type="PROSITE-ProRule" id="PRU01240"/>
    </source>
</evidence>
<comment type="similarity">
    <text evidence="1 5 6">Belongs to the peptidase S8 family.</text>
</comment>
<dbReference type="InterPro" id="IPR023828">
    <property type="entry name" value="Peptidase_S8_Ser-AS"/>
</dbReference>
<dbReference type="InterPro" id="IPR036852">
    <property type="entry name" value="Peptidase_S8/S53_dom_sf"/>
</dbReference>
<evidence type="ECO:0000259" key="8">
    <source>
        <dbReference type="Pfam" id="PF00082"/>
    </source>
</evidence>
<dbReference type="OrthoDB" id="9798386at2"/>
<dbReference type="InterPro" id="IPR051048">
    <property type="entry name" value="Peptidase_S8/S53_subtilisin"/>
</dbReference>
<reference evidence="9 10" key="1">
    <citation type="submission" date="2018-06" db="EMBL/GenBank/DDBJ databases">
        <title>Genomic Encyclopedia of Archaeal and Bacterial Type Strains, Phase II (KMG-II): from individual species to whole genera.</title>
        <authorList>
            <person name="Goeker M."/>
        </authorList>
    </citation>
    <scope>NUCLEOTIDE SEQUENCE [LARGE SCALE GENOMIC DNA]</scope>
    <source>
        <strain evidence="9 10">DSM 23857</strain>
    </source>
</reference>
<dbReference type="SUPFAM" id="SSF52743">
    <property type="entry name" value="Subtilisin-like"/>
    <property type="match status" value="1"/>
</dbReference>
<dbReference type="InterPro" id="IPR023827">
    <property type="entry name" value="Peptidase_S8_Asp-AS"/>
</dbReference>
<feature type="domain" description="Peptidase S8/S53" evidence="8">
    <location>
        <begin position="51"/>
        <end position="474"/>
    </location>
</feature>
<dbReference type="Proteomes" id="UP000249547">
    <property type="component" value="Unassembled WGS sequence"/>
</dbReference>
<evidence type="ECO:0000256" key="7">
    <source>
        <dbReference type="SAM" id="SignalP"/>
    </source>
</evidence>
<gene>
    <name evidence="9" type="ORF">LX64_01530</name>
</gene>
<evidence type="ECO:0000256" key="4">
    <source>
        <dbReference type="ARBA" id="ARBA00022825"/>
    </source>
</evidence>
<feature type="chain" id="PRO_5016242527" evidence="7">
    <location>
        <begin position="20"/>
        <end position="519"/>
    </location>
</feature>
<sequence>MRKIGVVAAFLGITGIANAQSGWQHKDLSKDSIFGISTNRAYAELLKGKKGKPVIVAVIDSGVDTAHADLKSVLWRNKGEKQNNIDDDKNGYADDVHGWSFLGSKKGNVLYDNTELTRLIREGQKRFPNLKNLPVDTTGLAQYQTLRAAFNAKRKKALQQYNGISGMRKMFDTVLTKVGDQNPSRAALIAFDPNNMAESQARTMLVQALDQWPDITTYLRAEIDPALAHYHAQTAYLLNLEYDSREVVGDDYANTKETLYGSADAMGPNAKHGTHVAGIIAADRNNLIGTEGVADLVKIMVVRAIPEGDERDKDVANAIRYAVDNGASIINMSFGKFFSPNKSIVDEAVQYAMKKDVLLVHAAGNESENIDEVEHFPTNIYANGGEAAAWIEVGASTQKWGDSLVAVFSNYGEHTVDVFAPGVAIYATVPGSVYENMDGTSMATPVVAGVAALIRSYYPTLSAVQVKQAIVESVVKYPGEVYYKQNGIWSKKPFAQFSKSGGVVNAYTALQAAAKMVKK</sequence>
<keyword evidence="4 5" id="KW-0720">Serine protease</keyword>
<dbReference type="RefSeq" id="WP_111596970.1">
    <property type="nucleotide sequence ID" value="NZ_QLLL01000002.1"/>
</dbReference>
<dbReference type="PROSITE" id="PS00136">
    <property type="entry name" value="SUBTILASE_ASP"/>
    <property type="match status" value="1"/>
</dbReference>
<dbReference type="CDD" id="cd07483">
    <property type="entry name" value="Peptidases_S8_Subtilisin_Novo-like"/>
    <property type="match status" value="1"/>
</dbReference>
<evidence type="ECO:0000313" key="10">
    <source>
        <dbReference type="Proteomes" id="UP000249547"/>
    </source>
</evidence>
<evidence type="ECO:0000256" key="1">
    <source>
        <dbReference type="ARBA" id="ARBA00011073"/>
    </source>
</evidence>
<dbReference type="PANTHER" id="PTHR43399">
    <property type="entry name" value="SUBTILISIN-RELATED"/>
    <property type="match status" value="1"/>
</dbReference>
<keyword evidence="3 5" id="KW-0378">Hydrolase</keyword>
<name>A0A327QW36_9BACT</name>
<dbReference type="PANTHER" id="PTHR43399:SF4">
    <property type="entry name" value="CELL WALL-ASSOCIATED PROTEASE"/>
    <property type="match status" value="1"/>
</dbReference>
<dbReference type="PROSITE" id="PS00138">
    <property type="entry name" value="SUBTILASE_SER"/>
    <property type="match status" value="1"/>
</dbReference>
<dbReference type="Gene3D" id="3.40.50.200">
    <property type="entry name" value="Peptidase S8/S53 domain"/>
    <property type="match status" value="2"/>
</dbReference>
<dbReference type="EMBL" id="QLLL01000002">
    <property type="protein sequence ID" value="RAJ08876.1"/>
    <property type="molecule type" value="Genomic_DNA"/>
</dbReference>
<evidence type="ECO:0000313" key="9">
    <source>
        <dbReference type="EMBL" id="RAJ08876.1"/>
    </source>
</evidence>
<keyword evidence="7" id="KW-0732">Signal</keyword>
<proteinExistence type="inferred from homology"/>
<feature type="active site" description="Charge relay system" evidence="5">
    <location>
        <position position="60"/>
    </location>
</feature>
<dbReference type="PRINTS" id="PR00723">
    <property type="entry name" value="SUBTILISIN"/>
</dbReference>
<evidence type="ECO:0000256" key="3">
    <source>
        <dbReference type="ARBA" id="ARBA00022801"/>
    </source>
</evidence>
<dbReference type="PROSITE" id="PS00137">
    <property type="entry name" value="SUBTILASE_HIS"/>
    <property type="match status" value="1"/>
</dbReference>
<organism evidence="9 10">
    <name type="scientific">Chitinophaga skermanii</name>
    <dbReference type="NCBI Taxonomy" id="331697"/>
    <lineage>
        <taxon>Bacteria</taxon>
        <taxon>Pseudomonadati</taxon>
        <taxon>Bacteroidota</taxon>
        <taxon>Chitinophagia</taxon>
        <taxon>Chitinophagales</taxon>
        <taxon>Chitinophagaceae</taxon>
        <taxon>Chitinophaga</taxon>
    </lineage>
</organism>
<feature type="signal peptide" evidence="7">
    <location>
        <begin position="1"/>
        <end position="19"/>
    </location>
</feature>
<keyword evidence="2 5" id="KW-0645">Protease</keyword>
<dbReference type="Pfam" id="PF00082">
    <property type="entry name" value="Peptidase_S8"/>
    <property type="match status" value="1"/>
</dbReference>
<dbReference type="GO" id="GO:0004252">
    <property type="term" value="F:serine-type endopeptidase activity"/>
    <property type="evidence" value="ECO:0007669"/>
    <property type="project" value="UniProtKB-UniRule"/>
</dbReference>
<comment type="caution">
    <text evidence="9">The sequence shown here is derived from an EMBL/GenBank/DDBJ whole genome shotgun (WGS) entry which is preliminary data.</text>
</comment>
<feature type="active site" description="Charge relay system" evidence="5">
    <location>
        <position position="272"/>
    </location>
</feature>
<protein>
    <submittedName>
        <fullName evidence="9">Subtilase family protein</fullName>
    </submittedName>
</protein>